<gene>
    <name evidence="2" type="ORF">E3W66_05350</name>
</gene>
<dbReference type="SUPFAM" id="SSF141868">
    <property type="entry name" value="EAL domain-like"/>
    <property type="match status" value="1"/>
</dbReference>
<dbReference type="Gene3D" id="3.20.20.450">
    <property type="entry name" value="EAL domain"/>
    <property type="match status" value="1"/>
</dbReference>
<sequence>MPSAAIFRLLLTADSADEANHFVSILRSANYTVDAKLATQEHELQPLLAQQWDLLLTLDNHTLLPPARVRQNLLRAENDAPFIIISELADQASLLEGLRLGAETVVARDHDQLLLLAVERCQQSVAVRREMSHQRRQLQLLQRQQRSLLNSWPTPLLVVVEGIIRLCNGAAARMLQSEPSALLDLPILDSLDTRSRQLLRGHLLGEPTAPSSGPELLTFIDANGVASTRRVALTHLLFDGHNALQIAVEARVRRDSGSSAQRRPDLSPQPQQALAAVERGLQRCAEDGRSGAFMQIAISHYSALANQLGSHRSAELVERLLALCSSHLAEAAELVLSAPGCVLLTLIDGDVDYTLARARTLYTLCHDELADFNQKPALAINIGVTLLNSAVTSAEQALSDSVHALELSGEQQQAVLYPPRSDSPTAAAAVDDLIDEQSLRVCYQPLAALCGRQRQLFLAETIAGSEQSPLRERLDQAHSSEQRQRLDHWVTLSALRELSAVATDASAVALLLPVSAVSIIDARFVPWLTTQLRNHPVPEQALTLVLRESDVIRYLDRIPSCVEQLAALGVNVAISHFGVALNPLDTLNSVQPSLLLLDRQVSGALDDPSTESSRELVAALLDLNQQVAVIGIEAAAALPSLWRAGIHFIAGSYVGAAQESLRG</sequence>
<reference evidence="2 3" key="1">
    <citation type="submission" date="2019-03" db="EMBL/GenBank/DDBJ databases">
        <title>Draft genome of Gammaproteobacteria bacterium LSUCC0057, a member of the SAR92 clade.</title>
        <authorList>
            <person name="Lanclos V.C."/>
            <person name="Doiron C."/>
            <person name="Henson M.W."/>
            <person name="Thrash J.C."/>
        </authorList>
    </citation>
    <scope>NUCLEOTIDE SEQUENCE [LARGE SCALE GENOMIC DNA]</scope>
    <source>
        <strain evidence="2 3">LSUCC0057</strain>
    </source>
</reference>
<dbReference type="EMBL" id="SPIA01000002">
    <property type="protein sequence ID" value="TFH67681.1"/>
    <property type="molecule type" value="Genomic_DNA"/>
</dbReference>
<name>A0A4Y8UHP1_9GAMM</name>
<dbReference type="Pfam" id="PF00563">
    <property type="entry name" value="EAL"/>
    <property type="match status" value="1"/>
</dbReference>
<dbReference type="SUPFAM" id="SSF55785">
    <property type="entry name" value="PYP-like sensor domain (PAS domain)"/>
    <property type="match status" value="1"/>
</dbReference>
<dbReference type="PANTHER" id="PTHR33121:SF76">
    <property type="entry name" value="SIGNALING PROTEIN"/>
    <property type="match status" value="1"/>
</dbReference>
<dbReference type="SUPFAM" id="SSF52172">
    <property type="entry name" value="CheY-like"/>
    <property type="match status" value="1"/>
</dbReference>
<dbReference type="AlphaFoldDB" id="A0A4Y8UHP1"/>
<protein>
    <submittedName>
        <fullName evidence="2">EAL domain-containing protein</fullName>
    </submittedName>
</protein>
<dbReference type="SMART" id="SM00091">
    <property type="entry name" value="PAS"/>
    <property type="match status" value="1"/>
</dbReference>
<evidence type="ECO:0000313" key="2">
    <source>
        <dbReference type="EMBL" id="TFH67681.1"/>
    </source>
</evidence>
<dbReference type="InterPro" id="IPR050706">
    <property type="entry name" value="Cyclic-di-GMP_PDE-like"/>
</dbReference>
<dbReference type="OrthoDB" id="7052318at2"/>
<keyword evidence="3" id="KW-1185">Reference proteome</keyword>
<dbReference type="PANTHER" id="PTHR33121">
    <property type="entry name" value="CYCLIC DI-GMP PHOSPHODIESTERASE PDEF"/>
    <property type="match status" value="1"/>
</dbReference>
<accession>A0A4Y8UHP1</accession>
<dbReference type="InterPro" id="IPR011006">
    <property type="entry name" value="CheY-like_superfamily"/>
</dbReference>
<dbReference type="Proteomes" id="UP000298133">
    <property type="component" value="Unassembled WGS sequence"/>
</dbReference>
<comment type="caution">
    <text evidence="2">The sequence shown here is derived from an EMBL/GenBank/DDBJ whole genome shotgun (WGS) entry which is preliminary data.</text>
</comment>
<dbReference type="GO" id="GO:0071111">
    <property type="term" value="F:cyclic-guanylate-specific phosphodiesterase activity"/>
    <property type="evidence" value="ECO:0007669"/>
    <property type="project" value="InterPro"/>
</dbReference>
<evidence type="ECO:0000259" key="1">
    <source>
        <dbReference type="PROSITE" id="PS50883"/>
    </source>
</evidence>
<dbReference type="InterPro" id="IPR000014">
    <property type="entry name" value="PAS"/>
</dbReference>
<dbReference type="InterPro" id="IPR035919">
    <property type="entry name" value="EAL_sf"/>
</dbReference>
<proteinExistence type="predicted"/>
<feature type="domain" description="EAL" evidence="1">
    <location>
        <begin position="423"/>
        <end position="663"/>
    </location>
</feature>
<dbReference type="InterPro" id="IPR035965">
    <property type="entry name" value="PAS-like_dom_sf"/>
</dbReference>
<dbReference type="SMART" id="SM00052">
    <property type="entry name" value="EAL"/>
    <property type="match status" value="1"/>
</dbReference>
<dbReference type="PROSITE" id="PS50883">
    <property type="entry name" value="EAL"/>
    <property type="match status" value="1"/>
</dbReference>
<evidence type="ECO:0000313" key="3">
    <source>
        <dbReference type="Proteomes" id="UP000298133"/>
    </source>
</evidence>
<organism evidence="2 3">
    <name type="scientific">Gammaproteobacteria bacterium LSUCC0057</name>
    <dbReference type="NCBI Taxonomy" id="2559237"/>
    <lineage>
        <taxon>Bacteria</taxon>
        <taxon>Pseudomonadati</taxon>
        <taxon>Pseudomonadota</taxon>
        <taxon>Gammaproteobacteria</taxon>
        <taxon>Cellvibrionales</taxon>
        <taxon>Porticoccaceae</taxon>
        <taxon>SAR92 clade</taxon>
    </lineage>
</organism>
<dbReference type="InterPro" id="IPR001633">
    <property type="entry name" value="EAL_dom"/>
</dbReference>